<dbReference type="PROSITE" id="PS00028">
    <property type="entry name" value="ZINC_FINGER_C2H2_1"/>
    <property type="match status" value="1"/>
</dbReference>
<dbReference type="PANTHER" id="PTHR23235">
    <property type="entry name" value="KRUEPPEL-LIKE TRANSCRIPTION FACTOR"/>
    <property type="match status" value="1"/>
</dbReference>
<dbReference type="PANTHER" id="PTHR23235:SF120">
    <property type="entry name" value="KRUPPEL-LIKE FACTOR 15"/>
    <property type="match status" value="1"/>
</dbReference>
<name>A0A077WRC7_9FUNG</name>
<feature type="region of interest" description="Disordered" evidence="5">
    <location>
        <begin position="183"/>
        <end position="230"/>
    </location>
</feature>
<dbReference type="SUPFAM" id="SSF57667">
    <property type="entry name" value="beta-beta-alpha zinc fingers"/>
    <property type="match status" value="1"/>
</dbReference>
<evidence type="ECO:0000256" key="3">
    <source>
        <dbReference type="ARBA" id="ARBA00022833"/>
    </source>
</evidence>
<reference evidence="7" key="1">
    <citation type="journal article" date="2014" name="Genome Announc.">
        <title>De novo whole-genome sequence and genome annotation of Lichtheimia ramosa.</title>
        <authorList>
            <person name="Linde J."/>
            <person name="Schwartze V."/>
            <person name="Binder U."/>
            <person name="Lass-Florl C."/>
            <person name="Voigt K."/>
            <person name="Horn F."/>
        </authorList>
    </citation>
    <scope>NUCLEOTIDE SEQUENCE</scope>
    <source>
        <strain evidence="7">JMRC FSU:6197</strain>
    </source>
</reference>
<dbReference type="PROSITE" id="PS50157">
    <property type="entry name" value="ZINC_FINGER_C2H2_2"/>
    <property type="match status" value="1"/>
</dbReference>
<protein>
    <recommendedName>
        <fullName evidence="6">C2H2-type domain-containing protein</fullName>
    </recommendedName>
</protein>
<dbReference type="GO" id="GO:0000981">
    <property type="term" value="F:DNA-binding transcription factor activity, RNA polymerase II-specific"/>
    <property type="evidence" value="ECO:0007669"/>
    <property type="project" value="TreeGrafter"/>
</dbReference>
<feature type="domain" description="C2H2-type" evidence="6">
    <location>
        <begin position="279"/>
        <end position="304"/>
    </location>
</feature>
<dbReference type="GO" id="GO:0008270">
    <property type="term" value="F:zinc ion binding"/>
    <property type="evidence" value="ECO:0007669"/>
    <property type="project" value="UniProtKB-KW"/>
</dbReference>
<keyword evidence="3" id="KW-0862">Zinc</keyword>
<evidence type="ECO:0000313" key="7">
    <source>
        <dbReference type="EMBL" id="CDS09237.1"/>
    </source>
</evidence>
<dbReference type="OrthoDB" id="8922241at2759"/>
<evidence type="ECO:0000256" key="2">
    <source>
        <dbReference type="ARBA" id="ARBA00022771"/>
    </source>
</evidence>
<keyword evidence="1" id="KW-0479">Metal-binding</keyword>
<dbReference type="InterPro" id="IPR013087">
    <property type="entry name" value="Znf_C2H2_type"/>
</dbReference>
<keyword evidence="2 4" id="KW-0863">Zinc-finger</keyword>
<organism evidence="7">
    <name type="scientific">Lichtheimia ramosa</name>
    <dbReference type="NCBI Taxonomy" id="688394"/>
    <lineage>
        <taxon>Eukaryota</taxon>
        <taxon>Fungi</taxon>
        <taxon>Fungi incertae sedis</taxon>
        <taxon>Mucoromycota</taxon>
        <taxon>Mucoromycotina</taxon>
        <taxon>Mucoromycetes</taxon>
        <taxon>Mucorales</taxon>
        <taxon>Lichtheimiaceae</taxon>
        <taxon>Lichtheimia</taxon>
    </lineage>
</organism>
<evidence type="ECO:0000256" key="1">
    <source>
        <dbReference type="ARBA" id="ARBA00022723"/>
    </source>
</evidence>
<proteinExistence type="predicted"/>
<dbReference type="AlphaFoldDB" id="A0A077WRC7"/>
<dbReference type="SMART" id="SM00355">
    <property type="entry name" value="ZnF_C2H2"/>
    <property type="match status" value="2"/>
</dbReference>
<dbReference type="Gene3D" id="3.30.160.60">
    <property type="entry name" value="Classic Zinc Finger"/>
    <property type="match status" value="1"/>
</dbReference>
<dbReference type="GO" id="GO:0000978">
    <property type="term" value="F:RNA polymerase II cis-regulatory region sequence-specific DNA binding"/>
    <property type="evidence" value="ECO:0007669"/>
    <property type="project" value="TreeGrafter"/>
</dbReference>
<evidence type="ECO:0000256" key="5">
    <source>
        <dbReference type="SAM" id="MobiDB-lite"/>
    </source>
</evidence>
<evidence type="ECO:0000256" key="4">
    <source>
        <dbReference type="PROSITE-ProRule" id="PRU00042"/>
    </source>
</evidence>
<sequence length="376" mass="41662">MSYINTPPDEPSSNVMNNDYTLKRSLQRVSLMMTPLYQNQLPVATDHAIPNRSLPSQTRYLDWVDDTCTRTEKHLHYLAANGYHHPLMHAQAHGITDQPLVNDNYSSQEYNITTNSGLFSPSSPTPLCSSSNFGIIDTSTTSIYHDYQQPDPLVIPDATTLSDFVSLSSSVGINTSGSDVLSTCQETHDQSGGGNTRNKYFLTPPSATGTPNPLHHLSSSDSLAVAPTTPSGANQHEPLLLFGKSGGRACTTFSTSSKKCNKRNSRSVANNALEPQRPYRCHIAECIQAFKRQKDLKRHQKSVHGPKCHICFACKGSFTRTDSLKRHQDTACKGCIKQDHQNVAPRLSNNNINVNFRQFSRLGSMKFRALVSSWKY</sequence>
<dbReference type="InterPro" id="IPR036236">
    <property type="entry name" value="Znf_C2H2_sf"/>
</dbReference>
<feature type="compositionally biased region" description="Polar residues" evidence="5">
    <location>
        <begin position="205"/>
        <end position="230"/>
    </location>
</feature>
<evidence type="ECO:0000259" key="6">
    <source>
        <dbReference type="PROSITE" id="PS50157"/>
    </source>
</evidence>
<accession>A0A077WRC7</accession>
<gene>
    <name evidence="7" type="ORF">LRAMOSA10597</name>
</gene>
<dbReference type="EMBL" id="LK023330">
    <property type="protein sequence ID" value="CDS09237.1"/>
    <property type="molecule type" value="Genomic_DNA"/>
</dbReference>